<keyword evidence="5 7" id="KW-1015">Disulfide bond</keyword>
<dbReference type="Gene3D" id="1.10.225.10">
    <property type="entry name" value="Saposin-like"/>
    <property type="match status" value="1"/>
</dbReference>
<dbReference type="Gene3D" id="2.40.70.10">
    <property type="entry name" value="Acid Proteases"/>
    <property type="match status" value="2"/>
</dbReference>
<dbReference type="Pfam" id="PF03489">
    <property type="entry name" value="SapB_2"/>
    <property type="match status" value="1"/>
</dbReference>
<keyword evidence="9" id="KW-0732">Signal</keyword>
<evidence type="ECO:0000256" key="3">
    <source>
        <dbReference type="ARBA" id="ARBA00022750"/>
    </source>
</evidence>
<proteinExistence type="inferred from homology"/>
<dbReference type="InterPro" id="IPR007856">
    <property type="entry name" value="SapB_1"/>
</dbReference>
<dbReference type="PROSITE" id="PS00141">
    <property type="entry name" value="ASP_PROTEASE"/>
    <property type="match status" value="2"/>
</dbReference>
<feature type="domain" description="Peptidase A1" evidence="11">
    <location>
        <begin position="71"/>
        <end position="465"/>
    </location>
</feature>
<feature type="disulfide bond" evidence="7">
    <location>
        <begin position="102"/>
        <end position="109"/>
    </location>
</feature>
<keyword evidence="4 8" id="KW-0378">Hydrolase</keyword>
<reference evidence="12 13" key="1">
    <citation type="journal article" date="2018" name="Genome Biol. Evol.">
        <title>Multiple Roots of Fruiting Body Formation in Amoebozoa.</title>
        <authorList>
            <person name="Hillmann F."/>
            <person name="Forbes G."/>
            <person name="Novohradska S."/>
            <person name="Ferling I."/>
            <person name="Riege K."/>
            <person name="Groth M."/>
            <person name="Westermann M."/>
            <person name="Marz M."/>
            <person name="Spaller T."/>
            <person name="Winckler T."/>
            <person name="Schaap P."/>
            <person name="Glockner G."/>
        </authorList>
    </citation>
    <scope>NUCLEOTIDE SEQUENCE [LARGE SCALE GENOMIC DNA]</scope>
    <source>
        <strain evidence="12 13">Jena</strain>
    </source>
</reference>
<evidence type="ECO:0000256" key="1">
    <source>
        <dbReference type="ARBA" id="ARBA00007447"/>
    </source>
</evidence>
<dbReference type="InterPro" id="IPR008138">
    <property type="entry name" value="SapB_2"/>
</dbReference>
<dbReference type="Pfam" id="PF00026">
    <property type="entry name" value="Asp"/>
    <property type="match status" value="1"/>
</dbReference>
<dbReference type="PROSITE" id="PS50015">
    <property type="entry name" value="SAP_B"/>
    <property type="match status" value="1"/>
</dbReference>
<sequence>MNTRLALALLALVALSVAADDFIRVQMKKVPQEQRFRYPEENMHRFRQYLTSTTKRAGVNVPITNFGNAQYYGDVSIGTPAQTFKVVFDTGSSNLWIPSSQCSWLDIACYFHNKYDSTQSSTYVANGAEFAIQYGSGSLTGFLSQDTVTLGGLAIKNQVFAEAVQQPGITFAVGQFDGILGLAFKRISVDGVTPVFDNLWAQKLLNQNLFAFWLNRGSNGEGGEMTLGGMDTKHYTGDITYVPLTNETYWEFALDDVVFAGKSLNLCPKGCHAIADTGTSLLAVPADVATAINTKIGAVGILSAQCDALIAQYEDQLIQAIVDDLNPEQACTNVGLCPGQSCGVCQLILSTLDTFLPSKSSKTLIKAVLDQVCNVLPSPNGEATVDCSKISTLPDLAFKIAGKTFTLKPEQYILKTGAAGAEVCLSGFIGLDLPPNVGPLYILGDVFIGAYYTVFDVENSRVGFATAA</sequence>
<dbReference type="InterPro" id="IPR011001">
    <property type="entry name" value="Saposin-like"/>
</dbReference>
<dbReference type="GO" id="GO:0006629">
    <property type="term" value="P:lipid metabolic process"/>
    <property type="evidence" value="ECO:0007669"/>
    <property type="project" value="InterPro"/>
</dbReference>
<dbReference type="InterPro" id="IPR001969">
    <property type="entry name" value="Aspartic_peptidase_AS"/>
</dbReference>
<comment type="similarity">
    <text evidence="1 8">Belongs to the peptidase A1 family.</text>
</comment>
<dbReference type="PANTHER" id="PTHR47966:SF51">
    <property type="entry name" value="BETA-SITE APP-CLEAVING ENZYME, ISOFORM A-RELATED"/>
    <property type="match status" value="1"/>
</dbReference>
<dbReference type="SUPFAM" id="SSF50630">
    <property type="entry name" value="Acid proteases"/>
    <property type="match status" value="1"/>
</dbReference>
<evidence type="ECO:0000259" key="11">
    <source>
        <dbReference type="PROSITE" id="PS51767"/>
    </source>
</evidence>
<dbReference type="PROSITE" id="PS51767">
    <property type="entry name" value="PEPTIDASE_A1"/>
    <property type="match status" value="1"/>
</dbReference>
<dbReference type="InterPro" id="IPR021109">
    <property type="entry name" value="Peptidase_aspartic_dom_sf"/>
</dbReference>
<dbReference type="GO" id="GO:0006508">
    <property type="term" value="P:proteolysis"/>
    <property type="evidence" value="ECO:0007669"/>
    <property type="project" value="UniProtKB-KW"/>
</dbReference>
<evidence type="ECO:0000256" key="8">
    <source>
        <dbReference type="RuleBase" id="RU000454"/>
    </source>
</evidence>
<evidence type="ECO:0000256" key="6">
    <source>
        <dbReference type="ARBA" id="ARBA00023180"/>
    </source>
</evidence>
<dbReference type="InterPro" id="IPR008139">
    <property type="entry name" value="SaposinB_dom"/>
</dbReference>
<evidence type="ECO:0000259" key="10">
    <source>
        <dbReference type="PROSITE" id="PS50015"/>
    </source>
</evidence>
<evidence type="ECO:0000313" key="12">
    <source>
        <dbReference type="EMBL" id="PRP89791.1"/>
    </source>
</evidence>
<dbReference type="AlphaFoldDB" id="A0A2P6P0Q7"/>
<dbReference type="FunCoup" id="A0A2P6P0Q7">
    <property type="interactions" value="142"/>
</dbReference>
<keyword evidence="2 8" id="KW-0645">Protease</keyword>
<dbReference type="Proteomes" id="UP000241769">
    <property type="component" value="Unassembled WGS sequence"/>
</dbReference>
<organism evidence="12 13">
    <name type="scientific">Planoprotostelium fungivorum</name>
    <dbReference type="NCBI Taxonomy" id="1890364"/>
    <lineage>
        <taxon>Eukaryota</taxon>
        <taxon>Amoebozoa</taxon>
        <taxon>Evosea</taxon>
        <taxon>Variosea</taxon>
        <taxon>Cavosteliida</taxon>
        <taxon>Cavosteliaceae</taxon>
        <taxon>Planoprotostelium</taxon>
    </lineage>
</organism>
<feature type="chain" id="PRO_5015171880" evidence="9">
    <location>
        <begin position="20"/>
        <end position="468"/>
    </location>
</feature>
<evidence type="ECO:0000256" key="5">
    <source>
        <dbReference type="ARBA" id="ARBA00023157"/>
    </source>
</evidence>
<evidence type="ECO:0000256" key="2">
    <source>
        <dbReference type="ARBA" id="ARBA00022670"/>
    </source>
</evidence>
<keyword evidence="6" id="KW-0325">Glycoprotein</keyword>
<comment type="caution">
    <text evidence="12">The sequence shown here is derived from an EMBL/GenBank/DDBJ whole genome shotgun (WGS) entry which is preliminary data.</text>
</comment>
<dbReference type="Pfam" id="PF05184">
    <property type="entry name" value="SapB_1"/>
    <property type="match status" value="1"/>
</dbReference>
<dbReference type="SMART" id="SM00741">
    <property type="entry name" value="SapB"/>
    <property type="match status" value="2"/>
</dbReference>
<evidence type="ECO:0000256" key="9">
    <source>
        <dbReference type="SAM" id="SignalP"/>
    </source>
</evidence>
<evidence type="ECO:0000256" key="4">
    <source>
        <dbReference type="ARBA" id="ARBA00022801"/>
    </source>
</evidence>
<dbReference type="FunFam" id="2.40.70.10:FF:000115">
    <property type="entry name" value="Lysosomal aspartic protease"/>
    <property type="match status" value="1"/>
</dbReference>
<dbReference type="STRING" id="1890364.A0A2P6P0Q7"/>
<dbReference type="OrthoDB" id="771136at2759"/>
<dbReference type="PANTHER" id="PTHR47966">
    <property type="entry name" value="BETA-SITE APP-CLEAVING ENZYME, ISOFORM A-RELATED"/>
    <property type="match status" value="1"/>
</dbReference>
<dbReference type="SUPFAM" id="SSF47862">
    <property type="entry name" value="Saposin"/>
    <property type="match status" value="1"/>
</dbReference>
<feature type="domain" description="Saposin B-type" evidence="10">
    <location>
        <begin position="301"/>
        <end position="341"/>
    </location>
</feature>
<dbReference type="InParanoid" id="A0A2P6P0Q7"/>
<keyword evidence="13" id="KW-1185">Reference proteome</keyword>
<protein>
    <submittedName>
        <fullName evidence="12">Uncharacterized protein</fullName>
    </submittedName>
</protein>
<evidence type="ECO:0000313" key="13">
    <source>
        <dbReference type="Proteomes" id="UP000241769"/>
    </source>
</evidence>
<evidence type="ECO:0000256" key="7">
    <source>
        <dbReference type="PIRSR" id="PIRSR601461-2"/>
    </source>
</evidence>
<feature type="signal peptide" evidence="9">
    <location>
        <begin position="1"/>
        <end position="19"/>
    </location>
</feature>
<dbReference type="PRINTS" id="PR00792">
    <property type="entry name" value="PEPSIN"/>
</dbReference>
<dbReference type="EMBL" id="MDYQ01000001">
    <property type="protein sequence ID" value="PRP89791.1"/>
    <property type="molecule type" value="Genomic_DNA"/>
</dbReference>
<dbReference type="FunFam" id="2.40.70.10:FF:000044">
    <property type="entry name" value="Lysosomal aspartic protease"/>
    <property type="match status" value="1"/>
</dbReference>
<gene>
    <name evidence="12" type="ORF">PROFUN_00133</name>
</gene>
<dbReference type="InterPro" id="IPR001461">
    <property type="entry name" value="Aspartic_peptidase_A1"/>
</dbReference>
<dbReference type="GO" id="GO:0004190">
    <property type="term" value="F:aspartic-type endopeptidase activity"/>
    <property type="evidence" value="ECO:0007669"/>
    <property type="project" value="UniProtKB-KW"/>
</dbReference>
<accession>A0A2P6P0Q7</accession>
<keyword evidence="3 8" id="KW-0064">Aspartyl protease</keyword>
<name>A0A2P6P0Q7_9EUKA</name>
<dbReference type="InterPro" id="IPR033121">
    <property type="entry name" value="PEPTIDASE_A1"/>
</dbReference>